<dbReference type="PANTHER" id="PTHR12526:SF640">
    <property type="entry name" value="COLANIC ACID BIOSYNTHESIS GLYCOSYLTRANSFERASE WCAL-RELATED"/>
    <property type="match status" value="1"/>
</dbReference>
<name>A0A2P7B0G6_9HYPH</name>
<dbReference type="Gene3D" id="3.40.50.2000">
    <property type="entry name" value="Glycogen Phosphorylase B"/>
    <property type="match status" value="2"/>
</dbReference>
<evidence type="ECO:0000256" key="3">
    <source>
        <dbReference type="ARBA" id="ARBA00022679"/>
    </source>
</evidence>
<dbReference type="InterPro" id="IPR001296">
    <property type="entry name" value="Glyco_trans_1"/>
</dbReference>
<dbReference type="Proteomes" id="UP000241158">
    <property type="component" value="Unassembled WGS sequence"/>
</dbReference>
<dbReference type="Pfam" id="PF13439">
    <property type="entry name" value="Glyco_transf_4"/>
    <property type="match status" value="1"/>
</dbReference>
<dbReference type="InterPro" id="IPR028098">
    <property type="entry name" value="Glyco_trans_4-like_N"/>
</dbReference>
<dbReference type="OrthoDB" id="9802525at2"/>
<protein>
    <submittedName>
        <fullName evidence="6">Colanic acid biosynthesis glycosyltransferase WcaL</fullName>
    </submittedName>
</protein>
<proteinExistence type="inferred from homology"/>
<comment type="caution">
    <text evidence="6">The sequence shown here is derived from an EMBL/GenBank/DDBJ whole genome shotgun (WGS) entry which is preliminary data.</text>
</comment>
<evidence type="ECO:0000313" key="7">
    <source>
        <dbReference type="Proteomes" id="UP000241158"/>
    </source>
</evidence>
<dbReference type="Pfam" id="PF00534">
    <property type="entry name" value="Glycos_transf_1"/>
    <property type="match status" value="1"/>
</dbReference>
<dbReference type="GO" id="GO:0016757">
    <property type="term" value="F:glycosyltransferase activity"/>
    <property type="evidence" value="ECO:0007669"/>
    <property type="project" value="UniProtKB-KW"/>
</dbReference>
<feature type="domain" description="Glycosyl transferase family 1" evidence="4">
    <location>
        <begin position="200"/>
        <end position="363"/>
    </location>
</feature>
<reference evidence="7" key="1">
    <citation type="submission" date="2017-11" db="EMBL/GenBank/DDBJ databases">
        <authorList>
            <person name="Kuznetsova I."/>
            <person name="Sazanova A."/>
            <person name="Chirak E."/>
            <person name="Safronova V."/>
            <person name="Willems A."/>
        </authorList>
    </citation>
    <scope>NUCLEOTIDE SEQUENCE [LARGE SCALE GENOMIC DNA]</scope>
    <source>
        <strain evidence="7">PEPV15</strain>
    </source>
</reference>
<evidence type="ECO:0000256" key="2">
    <source>
        <dbReference type="ARBA" id="ARBA00022676"/>
    </source>
</evidence>
<dbReference type="RefSeq" id="WP_106715247.1">
    <property type="nucleotide sequence ID" value="NZ_JACHXT010000002.1"/>
</dbReference>
<evidence type="ECO:0000256" key="1">
    <source>
        <dbReference type="ARBA" id="ARBA00009481"/>
    </source>
</evidence>
<organism evidence="6 7">
    <name type="scientific">Phyllobacterium endophyticum</name>
    <dbReference type="NCBI Taxonomy" id="1149773"/>
    <lineage>
        <taxon>Bacteria</taxon>
        <taxon>Pseudomonadati</taxon>
        <taxon>Pseudomonadota</taxon>
        <taxon>Alphaproteobacteria</taxon>
        <taxon>Hyphomicrobiales</taxon>
        <taxon>Phyllobacteriaceae</taxon>
        <taxon>Phyllobacterium</taxon>
    </lineage>
</organism>
<evidence type="ECO:0000313" key="6">
    <source>
        <dbReference type="EMBL" id="PSH59941.1"/>
    </source>
</evidence>
<dbReference type="PANTHER" id="PTHR12526">
    <property type="entry name" value="GLYCOSYLTRANSFERASE"/>
    <property type="match status" value="1"/>
</dbReference>
<sequence length="392" mass="43206">MRVGFVVDTFPSLSETFILDQVNGFVERGFEVCVICNRNALNENVGSATSSQALSGIAVQWWGSLAVFRPLLRKLPAILWDKVSTAFDILFARKLRNFDVIIAHFGNNGLRVARVLKRRHLAAPLVTIFHGRDVGRPMQDNSLWQYDVLFKQGALQLTVNDYFRTALVKAGASAEKVVVHHMGVRLAEIEYSWRSWQHGTLEFISVCRLTEKKGIEFALRALGELAASSPRLDWSYTIIGGGELQDALKQLAKDLGIADKVTFLGPRPHSEVKQRLRQAHVFILPSVTAVDGDVEGIPVSLMEAMAAGLIAVSTYHSGIPELVEDQKTGILVPEKDPPSLAAKLSWIAENPAACEHIALAARKKVESEFNADVLNGEFAQMIARLANEKSKA</sequence>
<dbReference type="EMBL" id="PGGN01000001">
    <property type="protein sequence ID" value="PSH59941.1"/>
    <property type="molecule type" value="Genomic_DNA"/>
</dbReference>
<gene>
    <name evidence="6" type="ORF">CU100_04180</name>
</gene>
<keyword evidence="3 6" id="KW-0808">Transferase</keyword>
<keyword evidence="7" id="KW-1185">Reference proteome</keyword>
<evidence type="ECO:0000259" key="5">
    <source>
        <dbReference type="Pfam" id="PF13439"/>
    </source>
</evidence>
<accession>A0A2P7B0G6</accession>
<keyword evidence="2" id="KW-0328">Glycosyltransferase</keyword>
<feature type="domain" description="Glycosyltransferase subfamily 4-like N-terminal" evidence="5">
    <location>
        <begin position="15"/>
        <end position="187"/>
    </location>
</feature>
<dbReference type="SUPFAM" id="SSF53756">
    <property type="entry name" value="UDP-Glycosyltransferase/glycogen phosphorylase"/>
    <property type="match status" value="1"/>
</dbReference>
<comment type="similarity">
    <text evidence="1">Belongs to the glycosyltransferase group 1 family. Glycosyltransferase 4 subfamily.</text>
</comment>
<evidence type="ECO:0000259" key="4">
    <source>
        <dbReference type="Pfam" id="PF00534"/>
    </source>
</evidence>
<dbReference type="AlphaFoldDB" id="A0A2P7B0G6"/>